<evidence type="ECO:0000313" key="3">
    <source>
        <dbReference type="Proteomes" id="UP000541857"/>
    </source>
</evidence>
<dbReference type="EMBL" id="JACGLT010000003">
    <property type="protein sequence ID" value="MBA6152019.1"/>
    <property type="molecule type" value="Genomic_DNA"/>
</dbReference>
<evidence type="ECO:0008006" key="4">
    <source>
        <dbReference type="Google" id="ProtNLM"/>
    </source>
</evidence>
<evidence type="ECO:0000256" key="1">
    <source>
        <dbReference type="SAM" id="SignalP"/>
    </source>
</evidence>
<feature type="chain" id="PRO_5030607696" description="Lipocalin-like domain-containing protein" evidence="1">
    <location>
        <begin position="29"/>
        <end position="328"/>
    </location>
</feature>
<accession>A0A7W2M3G1</accession>
<gene>
    <name evidence="2" type="ORF">H3Z82_04695</name>
</gene>
<sequence>MKTNASIFKSILVLLTLVTVFTSTPSLAQSLEGKWYISKINSRHSTVIQFSGDSLIFYDFDQRQSATTYHIKDNRLAVEDSSIPIGGEFLFVNPNRLRLIPDRAKQPIDFVRLQPTQTCLTRAEIKQLNYEVTYQNKTLPISFNSTEDDSEKKVQLEVLDTTYFLSFYNNDHRMGAMPIKEVSTEQITVYGFPGEPFMVTGDRVTIKGDPALSGVASSSIVKLPPEDIIIGKWYYERIQGHPALSVCTKKTFFQFTDDYILHIKPYAEDHSSDKCIAGATINATFKFIADDQIKVIENGNSTIWEIQLLTKTELVVIRDGEALTLTKD</sequence>
<dbReference type="Proteomes" id="UP000541857">
    <property type="component" value="Unassembled WGS sequence"/>
</dbReference>
<proteinExistence type="predicted"/>
<keyword evidence="1" id="KW-0732">Signal</keyword>
<comment type="caution">
    <text evidence="2">The sequence shown here is derived from an EMBL/GenBank/DDBJ whole genome shotgun (WGS) entry which is preliminary data.</text>
</comment>
<reference evidence="2 3" key="1">
    <citation type="submission" date="2020-07" db="EMBL/GenBank/DDBJ databases">
        <title>Bacterium isolated from marine sediment.</title>
        <authorList>
            <person name="Shang D."/>
        </authorList>
    </citation>
    <scope>NUCLEOTIDE SEQUENCE [LARGE SCALE GENOMIC DNA]</scope>
    <source>
        <strain evidence="2 3">F6074</strain>
    </source>
</reference>
<dbReference type="RefSeq" id="WP_182203080.1">
    <property type="nucleotide sequence ID" value="NZ_JACGLT010000003.1"/>
</dbReference>
<keyword evidence="3" id="KW-1185">Reference proteome</keyword>
<name>A0A7W2M3G1_9FLAO</name>
<organism evidence="2 3">
    <name type="scientific">Gelidibacter maritimus</name>
    <dbReference type="NCBI Taxonomy" id="2761487"/>
    <lineage>
        <taxon>Bacteria</taxon>
        <taxon>Pseudomonadati</taxon>
        <taxon>Bacteroidota</taxon>
        <taxon>Flavobacteriia</taxon>
        <taxon>Flavobacteriales</taxon>
        <taxon>Flavobacteriaceae</taxon>
        <taxon>Gelidibacter</taxon>
    </lineage>
</organism>
<protein>
    <recommendedName>
        <fullName evidence="4">Lipocalin-like domain-containing protein</fullName>
    </recommendedName>
</protein>
<evidence type="ECO:0000313" key="2">
    <source>
        <dbReference type="EMBL" id="MBA6152019.1"/>
    </source>
</evidence>
<dbReference type="AlphaFoldDB" id="A0A7W2M3G1"/>
<feature type="signal peptide" evidence="1">
    <location>
        <begin position="1"/>
        <end position="28"/>
    </location>
</feature>